<feature type="compositionally biased region" description="Basic and acidic residues" evidence="1">
    <location>
        <begin position="220"/>
        <end position="231"/>
    </location>
</feature>
<protein>
    <submittedName>
        <fullName evidence="2">Auxilin-related protein 2-like</fullName>
    </submittedName>
</protein>
<reference evidence="3" key="1">
    <citation type="journal article" date="2019" name="Nat. Commun.">
        <title>The genome of broomcorn millet.</title>
        <authorList>
            <person name="Zou C."/>
            <person name="Miki D."/>
            <person name="Li D."/>
            <person name="Tang Q."/>
            <person name="Xiao L."/>
            <person name="Rajput S."/>
            <person name="Deng P."/>
            <person name="Jia W."/>
            <person name="Huang R."/>
            <person name="Zhang M."/>
            <person name="Sun Y."/>
            <person name="Hu J."/>
            <person name="Fu X."/>
            <person name="Schnable P.S."/>
            <person name="Li F."/>
            <person name="Zhang H."/>
            <person name="Feng B."/>
            <person name="Zhu X."/>
            <person name="Liu R."/>
            <person name="Schnable J.C."/>
            <person name="Zhu J.-K."/>
            <person name="Zhang H."/>
        </authorList>
    </citation>
    <scope>NUCLEOTIDE SEQUENCE [LARGE SCALE GENOMIC DNA]</scope>
</reference>
<feature type="compositionally biased region" description="Basic and acidic residues" evidence="1">
    <location>
        <begin position="278"/>
        <end position="309"/>
    </location>
</feature>
<evidence type="ECO:0000256" key="1">
    <source>
        <dbReference type="SAM" id="MobiDB-lite"/>
    </source>
</evidence>
<evidence type="ECO:0000313" key="2">
    <source>
        <dbReference type="EMBL" id="RLN19320.1"/>
    </source>
</evidence>
<dbReference type="STRING" id="4540.A0A3L6SE49"/>
<accession>A0A3L6SE49</accession>
<gene>
    <name evidence="2" type="ORF">C2845_PM02G13490</name>
</gene>
<sequence>MDGIEGLLARNFGVRPQGKAAPMAGAASSPAAGSSVGATAWSNPGRSIPASSAAPSYDDLFGAPAPASSFDSFKPPPPPPPHHHHQRGKGQAGAFLGPSLQRGTVPGCGPPTPPRGTTTACSGRWPRRTTTCSRRHPLRAAARVRRRRRGGFGSAPRAEEKRRPVAVDNEGDDLLGGFVRKPAPVEEEGIGGAGFDGGSVDGCHAARGSAGRAKAATWTPRDRDSGRDKRDHYIGWTRSSRNRLRNTLNAKEGMLHEERMEEKCKKDQEEIRKRIEEVERQAVEEREADRERKRERARRAKEAGPDAIRKGKYPWCTQ</sequence>
<keyword evidence="3" id="KW-1185">Reference proteome</keyword>
<evidence type="ECO:0000313" key="3">
    <source>
        <dbReference type="Proteomes" id="UP000275267"/>
    </source>
</evidence>
<feature type="compositionally biased region" description="Low complexity" evidence="1">
    <location>
        <begin position="18"/>
        <end position="40"/>
    </location>
</feature>
<proteinExistence type="predicted"/>
<dbReference type="Proteomes" id="UP000275267">
    <property type="component" value="Unassembled WGS sequence"/>
</dbReference>
<feature type="compositionally biased region" description="Basic residues" evidence="1">
    <location>
        <begin position="133"/>
        <end position="150"/>
    </location>
</feature>
<feature type="compositionally biased region" description="Low complexity" evidence="1">
    <location>
        <begin position="201"/>
        <end position="216"/>
    </location>
</feature>
<organism evidence="2 3">
    <name type="scientific">Panicum miliaceum</name>
    <name type="common">Proso millet</name>
    <name type="synonym">Broomcorn millet</name>
    <dbReference type="NCBI Taxonomy" id="4540"/>
    <lineage>
        <taxon>Eukaryota</taxon>
        <taxon>Viridiplantae</taxon>
        <taxon>Streptophyta</taxon>
        <taxon>Embryophyta</taxon>
        <taxon>Tracheophyta</taxon>
        <taxon>Spermatophyta</taxon>
        <taxon>Magnoliopsida</taxon>
        <taxon>Liliopsida</taxon>
        <taxon>Poales</taxon>
        <taxon>Poaceae</taxon>
        <taxon>PACMAD clade</taxon>
        <taxon>Panicoideae</taxon>
        <taxon>Panicodae</taxon>
        <taxon>Paniceae</taxon>
        <taxon>Panicinae</taxon>
        <taxon>Panicum</taxon>
        <taxon>Panicum sect. Panicum</taxon>
    </lineage>
</organism>
<dbReference type="AlphaFoldDB" id="A0A3L6SE49"/>
<dbReference type="EMBL" id="PQIB02000005">
    <property type="protein sequence ID" value="RLN19320.1"/>
    <property type="molecule type" value="Genomic_DNA"/>
</dbReference>
<feature type="compositionally biased region" description="Gly residues" evidence="1">
    <location>
        <begin position="190"/>
        <end position="200"/>
    </location>
</feature>
<feature type="region of interest" description="Disordered" evidence="1">
    <location>
        <begin position="278"/>
        <end position="318"/>
    </location>
</feature>
<name>A0A3L6SE49_PANMI</name>
<comment type="caution">
    <text evidence="2">The sequence shown here is derived from an EMBL/GenBank/DDBJ whole genome shotgun (WGS) entry which is preliminary data.</text>
</comment>
<feature type="compositionally biased region" description="Polar residues" evidence="1">
    <location>
        <begin position="41"/>
        <end position="54"/>
    </location>
</feature>
<feature type="region of interest" description="Disordered" evidence="1">
    <location>
        <begin position="1"/>
        <end position="231"/>
    </location>
</feature>